<protein>
    <recommendedName>
        <fullName evidence="4">SH3 domain-containing protein</fullName>
    </recommendedName>
</protein>
<feature type="compositionally biased region" description="Low complexity" evidence="3">
    <location>
        <begin position="265"/>
        <end position="275"/>
    </location>
</feature>
<dbReference type="Pfam" id="PF00018">
    <property type="entry name" value="SH3_1"/>
    <property type="match status" value="1"/>
</dbReference>
<feature type="region of interest" description="Disordered" evidence="3">
    <location>
        <begin position="46"/>
        <end position="75"/>
    </location>
</feature>
<evidence type="ECO:0000256" key="3">
    <source>
        <dbReference type="SAM" id="MobiDB-lite"/>
    </source>
</evidence>
<keyword evidence="6" id="KW-1185">Reference proteome</keyword>
<evidence type="ECO:0000313" key="5">
    <source>
        <dbReference type="EMBL" id="KAF5341916.1"/>
    </source>
</evidence>
<gene>
    <name evidence="5" type="ORF">D9611_001895</name>
</gene>
<dbReference type="InterPro" id="IPR050384">
    <property type="entry name" value="Endophilin_SH3RF"/>
</dbReference>
<evidence type="ECO:0000259" key="4">
    <source>
        <dbReference type="PROSITE" id="PS50002"/>
    </source>
</evidence>
<keyword evidence="1 2" id="KW-0728">SH3 domain</keyword>
<sequence>MNAAALEFIVDQTKRNVEFLVSQGVLPKIDGDHFIQKLDLSRQVSRPSQQLLESKQNSVEAPAPSSKEEALPDPPVYSEKTAVTTESNFTVKAKVGRPFSAKALWAYNENNEVCIHPNLNVHCGIALTGRLLEKSDDLSFRAGDTIEVIEETSTEWWTGRCRGREGLFPSNYVERLTRTPSPLPPPAPRNNSIRSSYHDYSYDQRGPSPSFPTPDQSSPYSAAPSFHQTPYPPMAQGYPGPYYTPPQHQAYGYGGPPPSTPIPGPSTSQPQQPEQPSKKHKLGGKLGSTLVHSAAGGVGFGAGSAIGSGIIHSIF</sequence>
<dbReference type="PRINTS" id="PR00452">
    <property type="entry name" value="SH3DOMAIN"/>
</dbReference>
<dbReference type="Proteomes" id="UP000541558">
    <property type="component" value="Unassembled WGS sequence"/>
</dbReference>
<evidence type="ECO:0000256" key="2">
    <source>
        <dbReference type="PROSITE-ProRule" id="PRU00192"/>
    </source>
</evidence>
<feature type="compositionally biased region" description="Polar residues" evidence="3">
    <location>
        <begin position="46"/>
        <end position="59"/>
    </location>
</feature>
<feature type="domain" description="SH3" evidence="4">
    <location>
        <begin position="96"/>
        <end position="178"/>
    </location>
</feature>
<dbReference type="SMART" id="SM00326">
    <property type="entry name" value="SH3"/>
    <property type="match status" value="1"/>
</dbReference>
<dbReference type="Gene3D" id="2.30.30.40">
    <property type="entry name" value="SH3 Domains"/>
    <property type="match status" value="1"/>
</dbReference>
<dbReference type="InterPro" id="IPR036028">
    <property type="entry name" value="SH3-like_dom_sf"/>
</dbReference>
<accession>A0A8H5CHL8</accession>
<dbReference type="PROSITE" id="PS50002">
    <property type="entry name" value="SH3"/>
    <property type="match status" value="1"/>
</dbReference>
<reference evidence="5 6" key="1">
    <citation type="journal article" date="2020" name="ISME J.">
        <title>Uncovering the hidden diversity of litter-decomposition mechanisms in mushroom-forming fungi.</title>
        <authorList>
            <person name="Floudas D."/>
            <person name="Bentzer J."/>
            <person name="Ahren D."/>
            <person name="Johansson T."/>
            <person name="Persson P."/>
            <person name="Tunlid A."/>
        </authorList>
    </citation>
    <scope>NUCLEOTIDE SEQUENCE [LARGE SCALE GENOMIC DNA]</scope>
    <source>
        <strain evidence="5 6">CBS 175.51</strain>
    </source>
</reference>
<evidence type="ECO:0000256" key="1">
    <source>
        <dbReference type="ARBA" id="ARBA00022443"/>
    </source>
</evidence>
<comment type="caution">
    <text evidence="5">The sequence shown here is derived from an EMBL/GenBank/DDBJ whole genome shotgun (WGS) entry which is preliminary data.</text>
</comment>
<dbReference type="SUPFAM" id="SSF50044">
    <property type="entry name" value="SH3-domain"/>
    <property type="match status" value="1"/>
</dbReference>
<dbReference type="PANTHER" id="PTHR14167">
    <property type="entry name" value="SH3 DOMAIN-CONTAINING"/>
    <property type="match status" value="1"/>
</dbReference>
<dbReference type="AlphaFoldDB" id="A0A8H5CHL8"/>
<evidence type="ECO:0000313" key="6">
    <source>
        <dbReference type="Proteomes" id="UP000541558"/>
    </source>
</evidence>
<feature type="compositionally biased region" description="Pro residues" evidence="3">
    <location>
        <begin position="255"/>
        <end position="264"/>
    </location>
</feature>
<dbReference type="OrthoDB" id="5983572at2759"/>
<name>A0A8H5CHL8_9AGAR</name>
<organism evidence="5 6">
    <name type="scientific">Ephemerocybe angulata</name>
    <dbReference type="NCBI Taxonomy" id="980116"/>
    <lineage>
        <taxon>Eukaryota</taxon>
        <taxon>Fungi</taxon>
        <taxon>Dikarya</taxon>
        <taxon>Basidiomycota</taxon>
        <taxon>Agaricomycotina</taxon>
        <taxon>Agaricomycetes</taxon>
        <taxon>Agaricomycetidae</taxon>
        <taxon>Agaricales</taxon>
        <taxon>Agaricineae</taxon>
        <taxon>Psathyrellaceae</taxon>
        <taxon>Ephemerocybe</taxon>
    </lineage>
</organism>
<feature type="region of interest" description="Disordered" evidence="3">
    <location>
        <begin position="175"/>
        <end position="284"/>
    </location>
</feature>
<dbReference type="InterPro" id="IPR001452">
    <property type="entry name" value="SH3_domain"/>
</dbReference>
<proteinExistence type="predicted"/>
<dbReference type="EMBL" id="JAACJK010000001">
    <property type="protein sequence ID" value="KAF5341916.1"/>
    <property type="molecule type" value="Genomic_DNA"/>
</dbReference>